<dbReference type="GO" id="GO:0003700">
    <property type="term" value="F:DNA-binding transcription factor activity"/>
    <property type="evidence" value="ECO:0007669"/>
    <property type="project" value="InterPro"/>
</dbReference>
<dbReference type="AlphaFoldDB" id="A0A918A7X9"/>
<comment type="caution">
    <text evidence="5">The sequence shown here is derived from an EMBL/GenBank/DDBJ whole genome shotgun (WGS) entry which is preliminary data.</text>
</comment>
<dbReference type="InterPro" id="IPR020449">
    <property type="entry name" value="Tscrpt_reg_AraC-type_HTH"/>
</dbReference>
<dbReference type="InterPro" id="IPR050204">
    <property type="entry name" value="AraC_XylS_family_regulators"/>
</dbReference>
<dbReference type="Proteomes" id="UP000660745">
    <property type="component" value="Unassembled WGS sequence"/>
</dbReference>
<evidence type="ECO:0000313" key="6">
    <source>
        <dbReference type="Proteomes" id="UP000660745"/>
    </source>
</evidence>
<dbReference type="Pfam" id="PF12833">
    <property type="entry name" value="HTH_18"/>
    <property type="match status" value="1"/>
</dbReference>
<dbReference type="InterPro" id="IPR018060">
    <property type="entry name" value="HTH_AraC"/>
</dbReference>
<dbReference type="PANTHER" id="PTHR46796">
    <property type="entry name" value="HTH-TYPE TRANSCRIPTIONAL ACTIVATOR RHAS-RELATED"/>
    <property type="match status" value="1"/>
</dbReference>
<dbReference type="PRINTS" id="PR00032">
    <property type="entry name" value="HTHARAC"/>
</dbReference>
<dbReference type="InterPro" id="IPR032783">
    <property type="entry name" value="AraC_lig"/>
</dbReference>
<keyword evidence="6" id="KW-1185">Reference proteome</keyword>
<dbReference type="InterPro" id="IPR018062">
    <property type="entry name" value="HTH_AraC-typ_CS"/>
</dbReference>
<organism evidence="5 6">
    <name type="scientific">Nonomuraea glycinis</name>
    <dbReference type="NCBI Taxonomy" id="2047744"/>
    <lineage>
        <taxon>Bacteria</taxon>
        <taxon>Bacillati</taxon>
        <taxon>Actinomycetota</taxon>
        <taxon>Actinomycetes</taxon>
        <taxon>Streptosporangiales</taxon>
        <taxon>Streptosporangiaceae</taxon>
        <taxon>Nonomuraea</taxon>
    </lineage>
</organism>
<dbReference type="PROSITE" id="PS01124">
    <property type="entry name" value="HTH_ARAC_FAMILY_2"/>
    <property type="match status" value="1"/>
</dbReference>
<keyword evidence="3" id="KW-0804">Transcription</keyword>
<keyword evidence="1" id="KW-0805">Transcription regulation</keyword>
<feature type="domain" description="HTH araC/xylS-type" evidence="4">
    <location>
        <begin position="212"/>
        <end position="310"/>
    </location>
</feature>
<evidence type="ECO:0000256" key="3">
    <source>
        <dbReference type="ARBA" id="ARBA00023163"/>
    </source>
</evidence>
<dbReference type="Gene3D" id="1.10.10.60">
    <property type="entry name" value="Homeodomain-like"/>
    <property type="match status" value="2"/>
</dbReference>
<evidence type="ECO:0000313" key="5">
    <source>
        <dbReference type="EMBL" id="GGP11027.1"/>
    </source>
</evidence>
<sequence length="334" mass="35713">MHMERMLDPLLDVLAALNVHVTHLSGIEATGHWGLRFDAHEHIKIGAVLTGSCVLGADGEPALRLSAGDCFLMSGYQWFQVADEHSTPLDDGQRIYQASDTRIVQLGERGTDADSTLVLGASVHFLDPTVASLLAGLPVLTAIRAGTGPARAIQPLLQLCLDEADRVRIGAPVMIERLAEMLFLQAVRALVEEPGGAMPYGWLGALGDPQIGGSLVLMHRQSARRWTVAELGNAVGMSRAAFAARFKQLVGMPPLEYLLRWRMHTAARELLAGDRTVASVAAEWGYASEAGFSAAFKRTIGVPPGRYRADPMAAPALKSLNGSSAEDLVSFADA</sequence>
<keyword evidence="2" id="KW-0238">DNA-binding</keyword>
<reference evidence="5" key="1">
    <citation type="journal article" date="2014" name="Int. J. Syst. Evol. Microbiol.">
        <title>Complete genome sequence of Corynebacterium casei LMG S-19264T (=DSM 44701T), isolated from a smear-ripened cheese.</title>
        <authorList>
            <consortium name="US DOE Joint Genome Institute (JGI-PGF)"/>
            <person name="Walter F."/>
            <person name="Albersmeier A."/>
            <person name="Kalinowski J."/>
            <person name="Ruckert C."/>
        </authorList>
    </citation>
    <scope>NUCLEOTIDE SEQUENCE</scope>
    <source>
        <strain evidence="5">CGMCC 4.7430</strain>
    </source>
</reference>
<accession>A0A918A7X9</accession>
<protein>
    <submittedName>
        <fullName evidence="5">AraC family transcriptional regulator</fullName>
    </submittedName>
</protein>
<evidence type="ECO:0000256" key="2">
    <source>
        <dbReference type="ARBA" id="ARBA00023125"/>
    </source>
</evidence>
<dbReference type="EMBL" id="BMNK01000009">
    <property type="protein sequence ID" value="GGP11027.1"/>
    <property type="molecule type" value="Genomic_DNA"/>
</dbReference>
<reference evidence="5" key="2">
    <citation type="submission" date="2020-09" db="EMBL/GenBank/DDBJ databases">
        <authorList>
            <person name="Sun Q."/>
            <person name="Zhou Y."/>
        </authorList>
    </citation>
    <scope>NUCLEOTIDE SEQUENCE</scope>
    <source>
        <strain evidence="5">CGMCC 4.7430</strain>
    </source>
</reference>
<dbReference type="PANTHER" id="PTHR46796:SF13">
    <property type="entry name" value="HTH-TYPE TRANSCRIPTIONAL ACTIVATOR RHAS"/>
    <property type="match status" value="1"/>
</dbReference>
<evidence type="ECO:0000256" key="1">
    <source>
        <dbReference type="ARBA" id="ARBA00023015"/>
    </source>
</evidence>
<evidence type="ECO:0000259" key="4">
    <source>
        <dbReference type="PROSITE" id="PS01124"/>
    </source>
</evidence>
<dbReference type="SUPFAM" id="SSF46689">
    <property type="entry name" value="Homeodomain-like"/>
    <property type="match status" value="2"/>
</dbReference>
<dbReference type="GO" id="GO:0043565">
    <property type="term" value="F:sequence-specific DNA binding"/>
    <property type="evidence" value="ECO:0007669"/>
    <property type="project" value="InterPro"/>
</dbReference>
<dbReference type="SMART" id="SM00342">
    <property type="entry name" value="HTH_ARAC"/>
    <property type="match status" value="1"/>
</dbReference>
<proteinExistence type="predicted"/>
<dbReference type="PROSITE" id="PS00041">
    <property type="entry name" value="HTH_ARAC_FAMILY_1"/>
    <property type="match status" value="1"/>
</dbReference>
<dbReference type="Pfam" id="PF12852">
    <property type="entry name" value="Cupin_6"/>
    <property type="match status" value="1"/>
</dbReference>
<name>A0A918A7X9_9ACTN</name>
<gene>
    <name evidence="5" type="ORF">GCM10012278_53030</name>
</gene>
<dbReference type="InterPro" id="IPR009057">
    <property type="entry name" value="Homeodomain-like_sf"/>
</dbReference>